<reference evidence="6 7" key="1">
    <citation type="submission" date="2014-04" db="EMBL/GenBank/DDBJ databases">
        <authorList>
            <consortium name="DOE Joint Genome Institute"/>
            <person name="Kuo A."/>
            <person name="Martino E."/>
            <person name="Perotto S."/>
            <person name="Kohler A."/>
            <person name="Nagy L.G."/>
            <person name="Floudas D."/>
            <person name="Copeland A."/>
            <person name="Barry K.W."/>
            <person name="Cichocki N."/>
            <person name="Veneault-Fourrey C."/>
            <person name="LaButti K."/>
            <person name="Lindquist E.A."/>
            <person name="Lipzen A."/>
            <person name="Lundell T."/>
            <person name="Morin E."/>
            <person name="Murat C."/>
            <person name="Sun H."/>
            <person name="Tunlid A."/>
            <person name="Henrissat B."/>
            <person name="Grigoriev I.V."/>
            <person name="Hibbett D.S."/>
            <person name="Martin F."/>
            <person name="Nordberg H.P."/>
            <person name="Cantor M.N."/>
            <person name="Hua S.X."/>
        </authorList>
    </citation>
    <scope>NUCLEOTIDE SEQUENCE [LARGE SCALE GENOMIC DNA]</scope>
    <source>
        <strain evidence="6 7">Zn</strain>
    </source>
</reference>
<proteinExistence type="predicted"/>
<organism evidence="6 7">
    <name type="scientific">Oidiodendron maius (strain Zn)</name>
    <dbReference type="NCBI Taxonomy" id="913774"/>
    <lineage>
        <taxon>Eukaryota</taxon>
        <taxon>Fungi</taxon>
        <taxon>Dikarya</taxon>
        <taxon>Ascomycota</taxon>
        <taxon>Pezizomycotina</taxon>
        <taxon>Leotiomycetes</taxon>
        <taxon>Leotiomycetes incertae sedis</taxon>
        <taxon>Myxotrichaceae</taxon>
        <taxon>Oidiodendron</taxon>
    </lineage>
</organism>
<dbReference type="PANTHER" id="PTHR46920:SF1">
    <property type="entry name" value="PROTEIN MSS51 HOMOLOG, MITOCHONDRIAL-RELATED"/>
    <property type="match status" value="1"/>
</dbReference>
<dbReference type="InterPro" id="IPR052839">
    <property type="entry name" value="Mito_gene_expr_regulator"/>
</dbReference>
<dbReference type="OrthoDB" id="432970at2759"/>
<dbReference type="Pfam" id="PF20179">
    <property type="entry name" value="MSS51_C"/>
    <property type="match status" value="1"/>
</dbReference>
<evidence type="ECO:0000256" key="3">
    <source>
        <dbReference type="ARBA" id="ARBA00022833"/>
    </source>
</evidence>
<dbReference type="Gene3D" id="6.10.140.2220">
    <property type="match status" value="1"/>
</dbReference>
<dbReference type="Pfam" id="PF01753">
    <property type="entry name" value="zf-MYND"/>
    <property type="match status" value="1"/>
</dbReference>
<dbReference type="EMBL" id="KN832874">
    <property type="protein sequence ID" value="KIN02864.1"/>
    <property type="molecule type" value="Genomic_DNA"/>
</dbReference>
<dbReference type="PANTHER" id="PTHR46920">
    <property type="match status" value="1"/>
</dbReference>
<dbReference type="PROSITE" id="PS01360">
    <property type="entry name" value="ZF_MYND_1"/>
    <property type="match status" value="1"/>
</dbReference>
<dbReference type="GO" id="GO:0008270">
    <property type="term" value="F:zinc ion binding"/>
    <property type="evidence" value="ECO:0007669"/>
    <property type="project" value="UniProtKB-KW"/>
</dbReference>
<evidence type="ECO:0000259" key="5">
    <source>
        <dbReference type="PROSITE" id="PS50865"/>
    </source>
</evidence>
<dbReference type="HOGENOM" id="CLU_578884_0_0_1"/>
<dbReference type="SUPFAM" id="SSF144232">
    <property type="entry name" value="HIT/MYND zinc finger-like"/>
    <property type="match status" value="1"/>
</dbReference>
<protein>
    <recommendedName>
        <fullName evidence="5">MYND-type domain-containing protein</fullName>
    </recommendedName>
</protein>
<dbReference type="Proteomes" id="UP000054321">
    <property type="component" value="Unassembled WGS sequence"/>
</dbReference>
<dbReference type="InterPro" id="IPR046824">
    <property type="entry name" value="Mss51-like_C"/>
</dbReference>
<evidence type="ECO:0000256" key="2">
    <source>
        <dbReference type="ARBA" id="ARBA00022771"/>
    </source>
</evidence>
<accession>A0A0C3CV38</accession>
<sequence>MASKDSNPDLASDTYQSPALAFKQALCFSCWDVSSNLSRCSACKRVSYCSAKCQKQDWNRNHKKICKKLVVLNKQKGYIPSAGRRWKDYSDEQELEFLKSGTWNVCELGRLVGYEPYCYHCYRRESQLEDKTKLNACQYCLLTSFCPSCQQTHPSAECVTLQDIAADDKIIVDLRRRTGKSSIVSFTQLPRKHYLSLSSAQDWHDYYTRLSDKGGCRSKMNRELKHLLNDPKEREFIEYLRCDTNTTTIQLTLIAALEAIMPNVSTRSSISLHVIGASGAEFASLPAFEELFHLLPSLTALHLSFVGLNVLEDLTDDTETKNSLTLRCCTACTEMGRSISMTAWRGPYHTYVDTECYKTPDLAAAFHSGFAVDEEAAWHPTIKYLAHAPHPTLFTAARYFEIRKEMGVWKNLGAKFVKNAEVNKWKGMSPSLTVCGDKPNEVLYQNYWWYIVKQK</sequence>
<evidence type="ECO:0000313" key="6">
    <source>
        <dbReference type="EMBL" id="KIN02864.1"/>
    </source>
</evidence>
<dbReference type="STRING" id="913774.A0A0C3CV38"/>
<keyword evidence="3" id="KW-0862">Zinc</keyword>
<keyword evidence="2 4" id="KW-0863">Zinc-finger</keyword>
<dbReference type="InParanoid" id="A0A0C3CV38"/>
<keyword evidence="1" id="KW-0479">Metal-binding</keyword>
<dbReference type="PROSITE" id="PS50865">
    <property type="entry name" value="ZF_MYND_2"/>
    <property type="match status" value="1"/>
</dbReference>
<dbReference type="InterPro" id="IPR002893">
    <property type="entry name" value="Znf_MYND"/>
</dbReference>
<dbReference type="AlphaFoldDB" id="A0A0C3CV38"/>
<name>A0A0C3CV38_OIDMZ</name>
<reference evidence="7" key="2">
    <citation type="submission" date="2015-01" db="EMBL/GenBank/DDBJ databases">
        <title>Evolutionary Origins and Diversification of the Mycorrhizal Mutualists.</title>
        <authorList>
            <consortium name="DOE Joint Genome Institute"/>
            <consortium name="Mycorrhizal Genomics Consortium"/>
            <person name="Kohler A."/>
            <person name="Kuo A."/>
            <person name="Nagy L.G."/>
            <person name="Floudas D."/>
            <person name="Copeland A."/>
            <person name="Barry K.W."/>
            <person name="Cichocki N."/>
            <person name="Veneault-Fourrey C."/>
            <person name="LaButti K."/>
            <person name="Lindquist E.A."/>
            <person name="Lipzen A."/>
            <person name="Lundell T."/>
            <person name="Morin E."/>
            <person name="Murat C."/>
            <person name="Riley R."/>
            <person name="Ohm R."/>
            <person name="Sun H."/>
            <person name="Tunlid A."/>
            <person name="Henrissat B."/>
            <person name="Grigoriev I.V."/>
            <person name="Hibbett D.S."/>
            <person name="Martin F."/>
        </authorList>
    </citation>
    <scope>NUCLEOTIDE SEQUENCE [LARGE SCALE GENOMIC DNA]</scope>
    <source>
        <strain evidence="7">Zn</strain>
    </source>
</reference>
<feature type="domain" description="MYND-type" evidence="5">
    <location>
        <begin position="27"/>
        <end position="66"/>
    </location>
</feature>
<evidence type="ECO:0000313" key="7">
    <source>
        <dbReference type="Proteomes" id="UP000054321"/>
    </source>
</evidence>
<evidence type="ECO:0000256" key="1">
    <source>
        <dbReference type="ARBA" id="ARBA00022723"/>
    </source>
</evidence>
<evidence type="ECO:0000256" key="4">
    <source>
        <dbReference type="PROSITE-ProRule" id="PRU00134"/>
    </source>
</evidence>
<keyword evidence="7" id="KW-1185">Reference proteome</keyword>
<gene>
    <name evidence="6" type="ORF">OIDMADRAFT_52690</name>
</gene>